<dbReference type="Proteomes" id="UP000501648">
    <property type="component" value="Chromosome"/>
</dbReference>
<dbReference type="EMBL" id="CP008956">
    <property type="protein sequence ID" value="QJQ00383.1"/>
    <property type="molecule type" value="Genomic_DNA"/>
</dbReference>
<name>A0A6M3ZQ33_9BURK</name>
<evidence type="ECO:0000313" key="3">
    <source>
        <dbReference type="Proteomes" id="UP000501648"/>
    </source>
</evidence>
<organism evidence="2 3">
    <name type="scientific">Herbaspirillum rubrisubalbicans Os34</name>
    <dbReference type="NCBI Taxonomy" id="1235827"/>
    <lineage>
        <taxon>Bacteria</taxon>
        <taxon>Pseudomonadati</taxon>
        <taxon>Pseudomonadota</taxon>
        <taxon>Betaproteobacteria</taxon>
        <taxon>Burkholderiales</taxon>
        <taxon>Oxalobacteraceae</taxon>
        <taxon>Herbaspirillum</taxon>
    </lineage>
</organism>
<evidence type="ECO:0008006" key="4">
    <source>
        <dbReference type="Google" id="ProtNLM"/>
    </source>
</evidence>
<feature type="region of interest" description="Disordered" evidence="1">
    <location>
        <begin position="111"/>
        <end position="147"/>
    </location>
</feature>
<feature type="compositionally biased region" description="Polar residues" evidence="1">
    <location>
        <begin position="224"/>
        <end position="237"/>
    </location>
</feature>
<feature type="compositionally biased region" description="Low complexity" evidence="1">
    <location>
        <begin position="128"/>
        <end position="142"/>
    </location>
</feature>
<accession>A0A6M3ZQ33</accession>
<feature type="region of interest" description="Disordered" evidence="1">
    <location>
        <begin position="355"/>
        <end position="394"/>
    </location>
</feature>
<feature type="region of interest" description="Disordered" evidence="1">
    <location>
        <begin position="215"/>
        <end position="237"/>
    </location>
</feature>
<reference evidence="2 3" key="1">
    <citation type="journal article" date="2012" name="J. Bacteriol.">
        <title>Genome sequence of the pathogenic Herbaspirillum seropedicae strain Os34, isolated from rice roots.</title>
        <authorList>
            <person name="Ye W."/>
            <person name="Ye S."/>
            <person name="Liu J."/>
            <person name="Chang S."/>
            <person name="Chen M."/>
            <person name="Zhu B."/>
            <person name="Guo L."/>
            <person name="An Q."/>
        </authorList>
    </citation>
    <scope>NUCLEOTIDE SEQUENCE [LARGE SCALE GENOMIC DNA]</scope>
    <source>
        <strain evidence="2 3">Os34</strain>
    </source>
</reference>
<evidence type="ECO:0000256" key="1">
    <source>
        <dbReference type="SAM" id="MobiDB-lite"/>
    </source>
</evidence>
<evidence type="ECO:0000313" key="2">
    <source>
        <dbReference type="EMBL" id="QJQ00383.1"/>
    </source>
</evidence>
<gene>
    <name evidence="2" type="ORF">C798_09100</name>
</gene>
<dbReference type="GO" id="GO:0003824">
    <property type="term" value="F:catalytic activity"/>
    <property type="evidence" value="ECO:0007669"/>
    <property type="project" value="UniProtKB-ARBA"/>
</dbReference>
<dbReference type="RefSeq" id="WP_017454597.1">
    <property type="nucleotide sequence ID" value="NZ_CP008956.1"/>
</dbReference>
<feature type="compositionally biased region" description="Low complexity" evidence="1">
    <location>
        <begin position="615"/>
        <end position="627"/>
    </location>
</feature>
<feature type="compositionally biased region" description="Polar residues" evidence="1">
    <location>
        <begin position="355"/>
        <end position="385"/>
    </location>
</feature>
<protein>
    <recommendedName>
        <fullName evidence="4">Filamentous hemagglutinin</fullName>
    </recommendedName>
</protein>
<feature type="region of interest" description="Disordered" evidence="1">
    <location>
        <begin position="590"/>
        <end position="649"/>
    </location>
</feature>
<feature type="compositionally biased region" description="Gly residues" evidence="1">
    <location>
        <begin position="628"/>
        <end position="641"/>
    </location>
</feature>
<sequence>MPERNGSLTAVAGRDINLKASGASADNITLVAQRDVNFSTVHETSQEKLAWDNDNRAEVNRDNAIGSTVQGKDISVTAGRDINAQAAYVNAEGSLAANAANNVNIGTDVSTASARDQHKKTDAGGVLSSRTVTTDDSSSERTNQGTTLSGNTVVVRAGKDINVIGSNVVATQGVGMAAGNDVNIVAAVDSSTKNNFRKETTSGVMGAGFGVTIGTREQSHDGKSQGQTASASTIGSTDGNVSIVAGNRYTQVGSDVMAPKGDIDIAAKSVEIRAAEQASKTTTEDKYKQSGLTVAVTSPVISAMQTVDQMVESSGKTKNGRVKALAAATAGMAVFSAAGEMQKAGSAEGGSNIGISATIGSSQNGSRSEQNTVTQRGSTVASGGNMSIRATGDGANSNITIAGSDINAKGNLALKADNDINLIAAQNSDEQHSTRSSSSWGVGITAQIGSESKLGITANAAGSRGKSDGKDVSNVMTQVRAGGQVKIDSGRDTNLIGATVSGEQVQANVGRDLNIASVQDTSTFKSRDQSIGGSATIGYGSGASISASRSRVDADYASVGQQAGIMAGNGGFQINVKGNTDLKGAQIASTDQAVEQGRNSLTTGTLTSSEIQNRSQYSAESQSASAGTSGGKPGGGIGIGNASGSETSVTRSGVSGAVVTITDAQAQQARTGQSVDQAVASLDASVRTGKDSSNSLAKNWDGNQLREDVEAQAKITQAFGQQASTLIGNYAEEQQKKAADLRKEANAATDPAVAKELNDQASALESNWGPDGKMRVLAHSVVGGLTGGLAGAAGAAAGTLTAPNVASALDKAGVDSDLAKALTGLSSTLVGAAVGGSAGGAAAFNEVANNFLRHADAAALKKEIEACSTKKGGCSDGEVVSIFKKYKEISDQNIAAVQSCIIAGDAQCVQKNLSDVASVDEVKVLPFGYAKLEDTLIGRQSNVISYGSVMGNASLFGTDVEQAREVAIFRKDNCGGLTVAACDGLVRDAINYRLLRMATWTAAAAATPVLAGEARKLIASKGKQPTVIPDRDRYTADQDLPNVYDKQLDLPGLDRPVRLVNTDFAPNKGALAAMYSDQIRKMSDTSNANCVDCSEIAQKLFDAAKGEGKIIEVRPSRSGDLNLYEHGAIVNSQYYHQVYSDGRYIFDPAISQIPIPKGDWEKHIRAINPGGVKFSDKPQGLR</sequence>
<feature type="compositionally biased region" description="Polar residues" evidence="1">
    <location>
        <begin position="590"/>
        <end position="614"/>
    </location>
</feature>
<dbReference type="Pfam" id="PF13332">
    <property type="entry name" value="Fil_haemagg_2"/>
    <property type="match status" value="3"/>
</dbReference>
<dbReference type="AlphaFoldDB" id="A0A6M3ZQ33"/>
<proteinExistence type="predicted"/>
<dbReference type="InterPro" id="IPR025157">
    <property type="entry name" value="Hemagglutinin_rpt"/>
</dbReference>